<dbReference type="PANTHER" id="PTHR10628:SF30">
    <property type="entry name" value="EXO-ALPHA-SIALIDASE"/>
    <property type="match status" value="1"/>
</dbReference>
<sequence length="436" mass="48289">MLPRPSPPQQELYEQHFYKIITTMDKLFSSKLLGVKKTLMTISAGLLLSSAAMAQTTLFDTGDASGFPYRIPAITTVANGQLVALTDRRPCGGDIGYGRVDILGRTSDDNGKTWSEPFNVLVGTGKGLETGYGDACLVADAKRKELLLVCVSGNIPYWQSKADNSQRFVYTHAHWDKKSKSWKWDAPTDQTKHIYHELFGGRINGLFMGSGRICQSRQIKNGKYYRLYGALCTHKGNFVIYSDDFGRSWNVLGSPVESCAPKGDEPKCEELPDGSVLLSSRKHGGRYFNIFRYTDKKAAKGTWGEAVDTRTAPKGINNEGTPCNGEIMIIPAKKADGKKVQLALQSVPAGPARSNVSIYWKALEQPADYENPMAFSSNWEGGFQVSHTTSAYSTMTFQKDGKIGFFWEEESQGNGYDMVYRALSLEEITNGQFKTK</sequence>
<dbReference type="GO" id="GO:0004308">
    <property type="term" value="F:exo-alpha-sialidase activity"/>
    <property type="evidence" value="ECO:0007669"/>
    <property type="project" value="InterPro"/>
</dbReference>
<reference evidence="1" key="1">
    <citation type="journal article" date="2012" name="PLoS ONE">
        <title>Gene sets for utilization of primary and secondary nutrition supplies in the distal gut of endangered iberian lynx.</title>
        <authorList>
            <person name="Alcaide M."/>
            <person name="Messina E."/>
            <person name="Richter M."/>
            <person name="Bargiela R."/>
            <person name="Peplies J."/>
            <person name="Huws S.A."/>
            <person name="Newbold C.J."/>
            <person name="Golyshin P.N."/>
            <person name="Simon M.A."/>
            <person name="Lopez G."/>
            <person name="Yakimov M.M."/>
            <person name="Ferrer M."/>
        </authorList>
    </citation>
    <scope>NUCLEOTIDE SEQUENCE</scope>
</reference>
<dbReference type="InterPro" id="IPR036278">
    <property type="entry name" value="Sialidase_sf"/>
</dbReference>
<dbReference type="CDD" id="cd15482">
    <property type="entry name" value="Sialidase_non-viral"/>
    <property type="match status" value="1"/>
</dbReference>
<dbReference type="PANTHER" id="PTHR10628">
    <property type="entry name" value="SIALIDASE"/>
    <property type="match status" value="1"/>
</dbReference>
<dbReference type="Gene3D" id="2.120.10.10">
    <property type="match status" value="1"/>
</dbReference>
<dbReference type="GO" id="GO:0009313">
    <property type="term" value="P:oligosaccharide catabolic process"/>
    <property type="evidence" value="ECO:0007669"/>
    <property type="project" value="TreeGrafter"/>
</dbReference>
<dbReference type="GO" id="GO:0005737">
    <property type="term" value="C:cytoplasm"/>
    <property type="evidence" value="ECO:0007669"/>
    <property type="project" value="TreeGrafter"/>
</dbReference>
<gene>
    <name evidence="1" type="ORF">EVA_07298</name>
</gene>
<dbReference type="EMBL" id="AMCI01001759">
    <property type="protein sequence ID" value="EJX04594.1"/>
    <property type="molecule type" value="Genomic_DNA"/>
</dbReference>
<organism evidence="1">
    <name type="scientific">gut metagenome</name>
    <dbReference type="NCBI Taxonomy" id="749906"/>
    <lineage>
        <taxon>unclassified sequences</taxon>
        <taxon>metagenomes</taxon>
        <taxon>organismal metagenomes</taxon>
    </lineage>
</organism>
<accession>J9GCK9</accession>
<comment type="caution">
    <text evidence="1">The sequence shown here is derived from an EMBL/GenBank/DDBJ whole genome shotgun (WGS) entry which is preliminary data.</text>
</comment>
<dbReference type="GO" id="GO:0016020">
    <property type="term" value="C:membrane"/>
    <property type="evidence" value="ECO:0007669"/>
    <property type="project" value="TreeGrafter"/>
</dbReference>
<dbReference type="SUPFAM" id="SSF50939">
    <property type="entry name" value="Sialidases"/>
    <property type="match status" value="1"/>
</dbReference>
<dbReference type="InterPro" id="IPR026856">
    <property type="entry name" value="Sialidase_fam"/>
</dbReference>
<dbReference type="AlphaFoldDB" id="J9GCK9"/>
<protein>
    <submittedName>
        <fullName evidence="1">BNR/Asp-box repeat protein</fullName>
    </submittedName>
</protein>
<name>J9GCK9_9ZZZZ</name>
<proteinExistence type="predicted"/>
<evidence type="ECO:0000313" key="1">
    <source>
        <dbReference type="EMBL" id="EJX04594.1"/>
    </source>
</evidence>
<dbReference type="GO" id="GO:0006689">
    <property type="term" value="P:ganglioside catabolic process"/>
    <property type="evidence" value="ECO:0007669"/>
    <property type="project" value="TreeGrafter"/>
</dbReference>